<sequence>MTSGPTLFSRARAEIVDLHHFFFEWYRTVSADKTHFGRFESVIGDGFRMIPPSGKILDRDAVLDYVRANRATCGSDFLISTDDIRAGWESDDTIIVSYIEIQHRGGKHSRRQASAVFTTRSSAPNGVEWRHLHETWLQMPEG</sequence>
<dbReference type="Pfam" id="PF08472">
    <property type="entry name" value="S6PP_C"/>
    <property type="match status" value="1"/>
</dbReference>
<comment type="caution">
    <text evidence="2">The sequence shown here is derived from an EMBL/GenBank/DDBJ whole genome shotgun (WGS) entry which is preliminary data.</text>
</comment>
<dbReference type="RefSeq" id="WP_354460094.1">
    <property type="nucleotide sequence ID" value="NZ_JBEWSZ010000001.1"/>
</dbReference>
<dbReference type="EMBL" id="JBEWSZ010000001">
    <property type="protein sequence ID" value="MET2828092.1"/>
    <property type="molecule type" value="Genomic_DNA"/>
</dbReference>
<dbReference type="Proteomes" id="UP001548832">
    <property type="component" value="Unassembled WGS sequence"/>
</dbReference>
<name>A0ABV2DDM5_9HYPH</name>
<gene>
    <name evidence="2" type="ORF">ABVQ20_13995</name>
</gene>
<reference evidence="2 3" key="1">
    <citation type="submission" date="2024-06" db="EMBL/GenBank/DDBJ databases">
        <authorList>
            <person name="Kim D.-U."/>
        </authorList>
    </citation>
    <scope>NUCLEOTIDE SEQUENCE [LARGE SCALE GENOMIC DNA]</scope>
    <source>
        <strain evidence="2 3">KACC15460</strain>
    </source>
</reference>
<protein>
    <recommendedName>
        <fullName evidence="1">Sucrose-phosphatase C-terminal domain-containing protein</fullName>
    </recommendedName>
</protein>
<proteinExistence type="predicted"/>
<dbReference type="InterPro" id="IPR032710">
    <property type="entry name" value="NTF2-like_dom_sf"/>
</dbReference>
<evidence type="ECO:0000313" key="3">
    <source>
        <dbReference type="Proteomes" id="UP001548832"/>
    </source>
</evidence>
<dbReference type="InterPro" id="IPR016918">
    <property type="entry name" value="UCP029394"/>
</dbReference>
<dbReference type="InterPro" id="IPR013679">
    <property type="entry name" value="SPP_C"/>
</dbReference>
<accession>A0ABV2DDM5</accession>
<evidence type="ECO:0000259" key="1">
    <source>
        <dbReference type="Pfam" id="PF08472"/>
    </source>
</evidence>
<keyword evidence="3" id="KW-1185">Reference proteome</keyword>
<dbReference type="PIRSF" id="PIRSF029394">
    <property type="entry name" value="UCP029394"/>
    <property type="match status" value="1"/>
</dbReference>
<feature type="domain" description="Sucrose-phosphatase C-terminal" evidence="1">
    <location>
        <begin position="13"/>
        <end position="138"/>
    </location>
</feature>
<organism evidence="2 3">
    <name type="scientific">Mesorhizobium shangrilense</name>
    <dbReference type="NCBI Taxonomy" id="460060"/>
    <lineage>
        <taxon>Bacteria</taxon>
        <taxon>Pseudomonadati</taxon>
        <taxon>Pseudomonadota</taxon>
        <taxon>Alphaproteobacteria</taxon>
        <taxon>Hyphomicrobiales</taxon>
        <taxon>Phyllobacteriaceae</taxon>
        <taxon>Mesorhizobium</taxon>
    </lineage>
</organism>
<evidence type="ECO:0000313" key="2">
    <source>
        <dbReference type="EMBL" id="MET2828092.1"/>
    </source>
</evidence>
<dbReference type="SUPFAM" id="SSF54427">
    <property type="entry name" value="NTF2-like"/>
    <property type="match status" value="1"/>
</dbReference>
<dbReference type="Gene3D" id="3.10.450.50">
    <property type="match status" value="1"/>
</dbReference>